<keyword evidence="2" id="KW-0238">DNA-binding</keyword>
<dbReference type="PANTHER" id="PTHR33204">
    <property type="entry name" value="TRANSCRIPTIONAL REGULATOR, MARR FAMILY"/>
    <property type="match status" value="1"/>
</dbReference>
<gene>
    <name evidence="5" type="ORF">DI536_30075</name>
</gene>
<evidence type="ECO:0000313" key="5">
    <source>
        <dbReference type="EMBL" id="PZR06607.1"/>
    </source>
</evidence>
<dbReference type="Proteomes" id="UP000249061">
    <property type="component" value="Unassembled WGS sequence"/>
</dbReference>
<dbReference type="SUPFAM" id="SSF46785">
    <property type="entry name" value="Winged helix' DNA-binding domain"/>
    <property type="match status" value="1"/>
</dbReference>
<dbReference type="InterPro" id="IPR002577">
    <property type="entry name" value="HTH_HxlR"/>
</dbReference>
<evidence type="ECO:0000313" key="6">
    <source>
        <dbReference type="Proteomes" id="UP000249061"/>
    </source>
</evidence>
<dbReference type="InterPro" id="IPR036388">
    <property type="entry name" value="WH-like_DNA-bd_sf"/>
</dbReference>
<dbReference type="PROSITE" id="PS51118">
    <property type="entry name" value="HTH_HXLR"/>
    <property type="match status" value="1"/>
</dbReference>
<dbReference type="GO" id="GO:0003677">
    <property type="term" value="F:DNA binding"/>
    <property type="evidence" value="ECO:0007669"/>
    <property type="project" value="UniProtKB-KW"/>
</dbReference>
<comment type="caution">
    <text evidence="5">The sequence shown here is derived from an EMBL/GenBank/DDBJ whole genome shotgun (WGS) entry which is preliminary data.</text>
</comment>
<dbReference type="InterPro" id="IPR036390">
    <property type="entry name" value="WH_DNA-bd_sf"/>
</dbReference>
<accession>A0A2W5SXY3</accession>
<protein>
    <submittedName>
        <fullName evidence="5">Transcriptional regulator</fullName>
    </submittedName>
</protein>
<reference evidence="5 6" key="1">
    <citation type="submission" date="2017-08" db="EMBL/GenBank/DDBJ databases">
        <title>Infants hospitalized years apart are colonized by the same room-sourced microbial strains.</title>
        <authorList>
            <person name="Brooks B."/>
            <person name="Olm M.R."/>
            <person name="Firek B.A."/>
            <person name="Baker R."/>
            <person name="Thomas B.C."/>
            <person name="Morowitz M.J."/>
            <person name="Banfield J.F."/>
        </authorList>
    </citation>
    <scope>NUCLEOTIDE SEQUENCE [LARGE SCALE GENOMIC DNA]</scope>
    <source>
        <strain evidence="5">S2_003_000_R2_14</strain>
    </source>
</reference>
<keyword evidence="1" id="KW-0805">Transcription regulation</keyword>
<evidence type="ECO:0000256" key="3">
    <source>
        <dbReference type="ARBA" id="ARBA00023163"/>
    </source>
</evidence>
<keyword evidence="3" id="KW-0804">Transcription</keyword>
<evidence type="ECO:0000256" key="2">
    <source>
        <dbReference type="ARBA" id="ARBA00023125"/>
    </source>
</evidence>
<evidence type="ECO:0000256" key="1">
    <source>
        <dbReference type="ARBA" id="ARBA00023015"/>
    </source>
</evidence>
<dbReference type="Pfam" id="PF01638">
    <property type="entry name" value="HxlR"/>
    <property type="match status" value="1"/>
</dbReference>
<sequence length="169" mass="18711">MERISLARRPCPIARAADQLGDTWRLVILRDVFLGVRRFGELQESLGIAPNMLKRRLDELVRDEMLEAHVYSKKPLRHEYVLTPKGIDVLPVLLSLAAFGNRWLSPKGAPLVPVSMRTGKEVEPLLVDAKTGAPLRVEEVGLTAGPGAPMAVRRALTGNPRAFSSRRES</sequence>
<proteinExistence type="predicted"/>
<feature type="domain" description="HTH hxlR-type" evidence="4">
    <location>
        <begin position="11"/>
        <end position="108"/>
    </location>
</feature>
<dbReference type="PANTHER" id="PTHR33204:SF17">
    <property type="entry name" value="TRANSCRIPTIONAL REGULATORY PROTEIN"/>
    <property type="match status" value="1"/>
</dbReference>
<dbReference type="EMBL" id="QFQP01000037">
    <property type="protein sequence ID" value="PZR06607.1"/>
    <property type="molecule type" value="Genomic_DNA"/>
</dbReference>
<dbReference type="AlphaFoldDB" id="A0A2W5SXY3"/>
<name>A0A2W5SXY3_9BACT</name>
<organism evidence="5 6">
    <name type="scientific">Archangium gephyra</name>
    <dbReference type="NCBI Taxonomy" id="48"/>
    <lineage>
        <taxon>Bacteria</taxon>
        <taxon>Pseudomonadati</taxon>
        <taxon>Myxococcota</taxon>
        <taxon>Myxococcia</taxon>
        <taxon>Myxococcales</taxon>
        <taxon>Cystobacterineae</taxon>
        <taxon>Archangiaceae</taxon>
        <taxon>Archangium</taxon>
    </lineage>
</organism>
<evidence type="ECO:0000259" key="4">
    <source>
        <dbReference type="PROSITE" id="PS51118"/>
    </source>
</evidence>
<dbReference type="Gene3D" id="1.10.10.10">
    <property type="entry name" value="Winged helix-like DNA-binding domain superfamily/Winged helix DNA-binding domain"/>
    <property type="match status" value="1"/>
</dbReference>